<name>A0AAD5T4R5_9FUNG</name>
<dbReference type="InterPro" id="IPR016024">
    <property type="entry name" value="ARM-type_fold"/>
</dbReference>
<dbReference type="Pfam" id="PF24987">
    <property type="entry name" value="HEAT_EF3_N"/>
    <property type="match status" value="1"/>
</dbReference>
<dbReference type="GO" id="GO:0005737">
    <property type="term" value="C:cytoplasm"/>
    <property type="evidence" value="ECO:0007669"/>
    <property type="project" value="UniProtKB-SubCell"/>
</dbReference>
<dbReference type="AlphaFoldDB" id="A0AAD5T4R5"/>
<dbReference type="InterPro" id="IPR015688">
    <property type="entry name" value="eEF3_ABC2_chromodomain-like"/>
</dbReference>
<dbReference type="Proteomes" id="UP001211907">
    <property type="component" value="Unassembled WGS sequence"/>
</dbReference>
<dbReference type="Gene3D" id="1.25.10.10">
    <property type="entry name" value="Leucine-rich Repeat Variant"/>
    <property type="match status" value="1"/>
</dbReference>
<evidence type="ECO:0000259" key="9">
    <source>
        <dbReference type="PROSITE" id="PS50893"/>
    </source>
</evidence>
<evidence type="ECO:0000256" key="3">
    <source>
        <dbReference type="ARBA" id="ARBA00022490"/>
    </source>
</evidence>
<dbReference type="InterPro" id="IPR011989">
    <property type="entry name" value="ARM-like"/>
</dbReference>
<organism evidence="10 11">
    <name type="scientific">Physocladia obscura</name>
    <dbReference type="NCBI Taxonomy" id="109957"/>
    <lineage>
        <taxon>Eukaryota</taxon>
        <taxon>Fungi</taxon>
        <taxon>Fungi incertae sedis</taxon>
        <taxon>Chytridiomycota</taxon>
        <taxon>Chytridiomycota incertae sedis</taxon>
        <taxon>Chytridiomycetes</taxon>
        <taxon>Chytridiales</taxon>
        <taxon>Chytriomycetaceae</taxon>
        <taxon>Physocladia</taxon>
    </lineage>
</organism>
<dbReference type="CDD" id="cd03221">
    <property type="entry name" value="ABCF_EF-3"/>
    <property type="match status" value="1"/>
</dbReference>
<keyword evidence="5" id="KW-0547">Nucleotide-binding</keyword>
<sequence>MVGQEETLNQTVVSGLLNEMYTAQTSDEALVAANSLARLTLGEASVSAARNLVDFGIVDSLLAAARDKKSGLAREGAMLGLSALFRAANPKPCVPLVLRRCAPVILDLCADKGAVVREAAESALFALFALPSPEAVVPHLLPILYEHGLPSAKKWHSRVAALTVLKKLAARAPEQIGSALVKLIPAVSECIDDTRSEVSAAAYAAMTAICSVVSNADLLPKIPILVDCIAHPNHIAECIQKLSATTFVAEVNGTALAILVPILVRALNERSQLVQRQTVIIINNLCKLVRDPAEAGQFLPLLLPGLDTIVEMAAFPEVRALATAAKNTLTKAGGDSSKDYIVPDELLPALIVTVFQSAISKATGVFVDSLFIQALEFIAPMASIMLVNNRLSYKEWIELDICSSILAGFVGKKDADLVLKNILTYYVALDKKRRQGDNAEDDDGAEEVCNCDFSLAYGGMMLLNHTNLTLKRGMRYGLCGANGAGKSTLMRAISMGKVDGFPSADELRTVMVEHALQGEDASLPIVDFIASDEKIKAKSRDEIADALLKVGFTPEMQNDHVGSLSGGWKMKLELARAMLLDADVLLLDEPTNHLDVTNIKWLEDYLNSQTRITSLIVSHDSGFLDNVCTHIIHYERKKLVYYKGNLSEFVKVRPEGKTYYTLSASQVKFTFPPPTILTGIKSSTKAILYMNNVSYQYPGASKISLKDVSVSVSLSSRVGIIGKNGAGKSTLIKVLLGEVQPQTGTVWKHPNLRVGYVAQHAFHHLEQHLDLTPNKYLQWRYANGDDREVHSKVTRVLTDEDKTQMSKYLDILNTKRQIEYIIGRQKLKKSFQYEIKWVNYKHKFNTWLPRERLIDEGFVKIVQEFDDHEAAREGLGYRELTPSIIRKHFEDVGLDGDIADFNMISGLSGGQKVKVVIAAALWQNPHILVFDEPTNYLDRDSLGGLAVAIRDWGGGVVMISHNEEFLTALCPELWHVEGGMLTHKGKTEVAAANFEDHEEEAKKIEAKIRPRKKKLTRNQIKEREVRRRERHLKWLIEGGDKPKDSDSD</sequence>
<evidence type="ECO:0000256" key="4">
    <source>
        <dbReference type="ARBA" id="ARBA00022737"/>
    </source>
</evidence>
<evidence type="ECO:0000313" key="10">
    <source>
        <dbReference type="EMBL" id="KAJ3127385.1"/>
    </source>
</evidence>
<comment type="similarity">
    <text evidence="2">Belongs to the ABC transporter superfamily. ABCF family. EF3 subfamily.</text>
</comment>
<dbReference type="InterPro" id="IPR003439">
    <property type="entry name" value="ABC_transporter-like_ATP-bd"/>
</dbReference>
<dbReference type="InterPro" id="IPR050611">
    <property type="entry name" value="ABCF"/>
</dbReference>
<dbReference type="PANTHER" id="PTHR19211:SF14">
    <property type="entry name" value="ATP-BINDING CASSETTE SUB-FAMILY F MEMBER 1"/>
    <property type="match status" value="1"/>
</dbReference>
<reference evidence="10" key="1">
    <citation type="submission" date="2020-05" db="EMBL/GenBank/DDBJ databases">
        <title>Phylogenomic resolution of chytrid fungi.</title>
        <authorList>
            <person name="Stajich J.E."/>
            <person name="Amses K."/>
            <person name="Simmons R."/>
            <person name="Seto K."/>
            <person name="Myers J."/>
            <person name="Bonds A."/>
            <person name="Quandt C.A."/>
            <person name="Barry K."/>
            <person name="Liu P."/>
            <person name="Grigoriev I."/>
            <person name="Longcore J.E."/>
            <person name="James T.Y."/>
        </authorList>
    </citation>
    <scope>NUCLEOTIDE SEQUENCE</scope>
    <source>
        <strain evidence="10">JEL0513</strain>
    </source>
</reference>
<evidence type="ECO:0000256" key="6">
    <source>
        <dbReference type="ARBA" id="ARBA00022840"/>
    </source>
</evidence>
<feature type="domain" description="ABC transporter" evidence="9">
    <location>
        <begin position="448"/>
        <end position="661"/>
    </location>
</feature>
<dbReference type="SUPFAM" id="SSF54160">
    <property type="entry name" value="Chromo domain-like"/>
    <property type="match status" value="1"/>
</dbReference>
<dbReference type="FunFam" id="3.40.50.300:FF:000193">
    <property type="entry name" value="Probable Elongation factor 3"/>
    <property type="match status" value="1"/>
</dbReference>
<keyword evidence="4" id="KW-0677">Repeat</keyword>
<proteinExistence type="inferred from homology"/>
<comment type="caution">
    <text evidence="10">The sequence shown here is derived from an EMBL/GenBank/DDBJ whole genome shotgun (WGS) entry which is preliminary data.</text>
</comment>
<dbReference type="SUPFAM" id="SSF52540">
    <property type="entry name" value="P-loop containing nucleoside triphosphate hydrolases"/>
    <property type="match status" value="2"/>
</dbReference>
<dbReference type="Pfam" id="PF00005">
    <property type="entry name" value="ABC_tran"/>
    <property type="match status" value="2"/>
</dbReference>
<dbReference type="GO" id="GO:0005524">
    <property type="term" value="F:ATP binding"/>
    <property type="evidence" value="ECO:0007669"/>
    <property type="project" value="UniProtKB-KW"/>
</dbReference>
<dbReference type="PROSITE" id="PS00211">
    <property type="entry name" value="ABC_TRANSPORTER_1"/>
    <property type="match status" value="2"/>
</dbReference>
<dbReference type="CDD" id="cd18626">
    <property type="entry name" value="CD_eEF3"/>
    <property type="match status" value="1"/>
</dbReference>
<dbReference type="SMART" id="SM00298">
    <property type="entry name" value="CHROMO"/>
    <property type="match status" value="1"/>
</dbReference>
<feature type="domain" description="ABC transporter" evidence="9">
    <location>
        <begin position="688"/>
        <end position="1003"/>
    </location>
</feature>
<dbReference type="FunFam" id="2.40.50.990:FF:000002">
    <property type="entry name" value="mRNA export factor elf1"/>
    <property type="match status" value="1"/>
</dbReference>
<dbReference type="Pfam" id="PF00385">
    <property type="entry name" value="Chromo"/>
    <property type="match status" value="1"/>
</dbReference>
<evidence type="ECO:0000259" key="8">
    <source>
        <dbReference type="PROSITE" id="PS50013"/>
    </source>
</evidence>
<evidence type="ECO:0008006" key="12">
    <source>
        <dbReference type="Google" id="ProtNLM"/>
    </source>
</evidence>
<dbReference type="InterPro" id="IPR000953">
    <property type="entry name" value="Chromo/chromo_shadow_dom"/>
</dbReference>
<dbReference type="PROSITE" id="PS50013">
    <property type="entry name" value="CHROMO_2"/>
    <property type="match status" value="1"/>
</dbReference>
<dbReference type="InterPro" id="IPR027417">
    <property type="entry name" value="P-loop_NTPase"/>
</dbReference>
<dbReference type="InterPro" id="IPR023780">
    <property type="entry name" value="Chromo_domain"/>
</dbReference>
<dbReference type="Pfam" id="PF24984">
    <property type="entry name" value="HEAT_EF3_GNC1"/>
    <property type="match status" value="1"/>
</dbReference>
<comment type="subcellular location">
    <subcellularLocation>
        <location evidence="1">Cytoplasm</location>
    </subcellularLocation>
</comment>
<evidence type="ECO:0000256" key="7">
    <source>
        <dbReference type="SAM" id="MobiDB-lite"/>
    </source>
</evidence>
<dbReference type="SMART" id="SM00382">
    <property type="entry name" value="AAA"/>
    <property type="match status" value="2"/>
</dbReference>
<dbReference type="Gene3D" id="3.40.50.300">
    <property type="entry name" value="P-loop containing nucleotide triphosphate hydrolases"/>
    <property type="match status" value="2"/>
</dbReference>
<dbReference type="PROSITE" id="PS50893">
    <property type="entry name" value="ABC_TRANSPORTER_2"/>
    <property type="match status" value="2"/>
</dbReference>
<dbReference type="InterPro" id="IPR047038">
    <property type="entry name" value="eEF3_chromodomain-like_sf"/>
</dbReference>
<keyword evidence="3" id="KW-0963">Cytoplasm</keyword>
<evidence type="ECO:0000256" key="1">
    <source>
        <dbReference type="ARBA" id="ARBA00004496"/>
    </source>
</evidence>
<feature type="domain" description="Chromo" evidence="8">
    <location>
        <begin position="816"/>
        <end position="877"/>
    </location>
</feature>
<protein>
    <recommendedName>
        <fullName evidence="12">Elongation factor 3</fullName>
    </recommendedName>
</protein>
<dbReference type="InterPro" id="IPR017871">
    <property type="entry name" value="ABC_transporter-like_CS"/>
</dbReference>
<dbReference type="PANTHER" id="PTHR19211">
    <property type="entry name" value="ATP-BINDING TRANSPORT PROTEIN-RELATED"/>
    <property type="match status" value="1"/>
</dbReference>
<dbReference type="InterPro" id="IPR003593">
    <property type="entry name" value="AAA+_ATPase"/>
</dbReference>
<dbReference type="EMBL" id="JADGJH010000513">
    <property type="protein sequence ID" value="KAJ3127385.1"/>
    <property type="molecule type" value="Genomic_DNA"/>
</dbReference>
<keyword evidence="11" id="KW-1185">Reference proteome</keyword>
<evidence type="ECO:0000313" key="11">
    <source>
        <dbReference type="Proteomes" id="UP001211907"/>
    </source>
</evidence>
<accession>A0AAD5T4R5</accession>
<dbReference type="GO" id="GO:0016887">
    <property type="term" value="F:ATP hydrolysis activity"/>
    <property type="evidence" value="ECO:0007669"/>
    <property type="project" value="InterPro"/>
</dbReference>
<dbReference type="SUPFAM" id="SSF48371">
    <property type="entry name" value="ARM repeat"/>
    <property type="match status" value="1"/>
</dbReference>
<dbReference type="Gene3D" id="2.40.50.990">
    <property type="match status" value="1"/>
</dbReference>
<dbReference type="InterPro" id="IPR016197">
    <property type="entry name" value="Chromo-like_dom_sf"/>
</dbReference>
<feature type="region of interest" description="Disordered" evidence="7">
    <location>
        <begin position="1003"/>
        <end position="1024"/>
    </location>
</feature>
<gene>
    <name evidence="10" type="ORF">HK100_009783</name>
</gene>
<evidence type="ECO:0000256" key="2">
    <source>
        <dbReference type="ARBA" id="ARBA00011054"/>
    </source>
</evidence>
<evidence type="ECO:0000256" key="5">
    <source>
        <dbReference type="ARBA" id="ARBA00022741"/>
    </source>
</evidence>
<keyword evidence="6" id="KW-0067">ATP-binding</keyword>
<dbReference type="FunFam" id="1.25.10.10:FF:000076">
    <property type="entry name" value="Elongation factor 3"/>
    <property type="match status" value="1"/>
</dbReference>